<dbReference type="Gene3D" id="3.90.1720.10">
    <property type="entry name" value="endopeptidase domain like (from Nostoc punctiforme)"/>
    <property type="match status" value="1"/>
</dbReference>
<dbReference type="Pfam" id="PF00877">
    <property type="entry name" value="NLPC_P60"/>
    <property type="match status" value="1"/>
</dbReference>
<feature type="domain" description="NlpC/P60" evidence="6">
    <location>
        <begin position="110"/>
        <end position="230"/>
    </location>
</feature>
<evidence type="ECO:0000313" key="8">
    <source>
        <dbReference type="Proteomes" id="UP001163115"/>
    </source>
</evidence>
<gene>
    <name evidence="7" type="ORF">OW255_17670</name>
</gene>
<keyword evidence="3" id="KW-0378">Hydrolase</keyword>
<keyword evidence="5" id="KW-0732">Signal</keyword>
<evidence type="ECO:0000259" key="6">
    <source>
        <dbReference type="PROSITE" id="PS51935"/>
    </source>
</evidence>
<dbReference type="SUPFAM" id="SSF54001">
    <property type="entry name" value="Cysteine proteinases"/>
    <property type="match status" value="1"/>
</dbReference>
<evidence type="ECO:0000256" key="4">
    <source>
        <dbReference type="ARBA" id="ARBA00022807"/>
    </source>
</evidence>
<dbReference type="InterPro" id="IPR038765">
    <property type="entry name" value="Papain-like_cys_pep_sf"/>
</dbReference>
<dbReference type="EMBL" id="CP113524">
    <property type="protein sequence ID" value="WAJ23368.1"/>
    <property type="molecule type" value="Genomic_DNA"/>
</dbReference>
<reference evidence="7" key="1">
    <citation type="submission" date="2022-11" db="EMBL/GenBank/DDBJ databases">
        <title>Lacrimispora xylanolytica sy1, complete genome.</title>
        <authorList>
            <person name="Choi S."/>
        </authorList>
    </citation>
    <scope>NUCLEOTIDE SEQUENCE</scope>
    <source>
        <strain evidence="7">Sy1</strain>
    </source>
</reference>
<evidence type="ECO:0000313" key="7">
    <source>
        <dbReference type="EMBL" id="WAJ23368.1"/>
    </source>
</evidence>
<protein>
    <submittedName>
        <fullName evidence="7">NlpC/P60 family protein</fullName>
    </submittedName>
</protein>
<sequence length="230" mass="24623">MKNKMWKAFGLLGLLCGLGLATPAKVQGAEIAVETSTTLYAKIDVPVSVLNTANPSGSILSNAEEGKTYEVMEAPKDGWVRIKVPQGEGYIKSSSATLIEKAQEKVDKSALKRQEVVDYALQFVGGRYVYGGVNPNTGVDCSGFTRYVLGKAGGVSISRSSRSQSAEGRTVSYENARAGDLVFYGKNGSINHVALYMGDGRVVHASTEKTGIIVTNVMYRKPVKFVSVLN</sequence>
<organism evidence="7 8">
    <name type="scientific">Lacrimispora xylanolytica</name>
    <dbReference type="NCBI Taxonomy" id="29375"/>
    <lineage>
        <taxon>Bacteria</taxon>
        <taxon>Bacillati</taxon>
        <taxon>Bacillota</taxon>
        <taxon>Clostridia</taxon>
        <taxon>Lachnospirales</taxon>
        <taxon>Lachnospiraceae</taxon>
        <taxon>Lacrimispora</taxon>
    </lineage>
</organism>
<name>A0ABY7ACT9_9FIRM</name>
<dbReference type="Proteomes" id="UP001163115">
    <property type="component" value="Chromosome"/>
</dbReference>
<dbReference type="RefSeq" id="WP_268114816.1">
    <property type="nucleotide sequence ID" value="NZ_CP113524.1"/>
</dbReference>
<dbReference type="PANTHER" id="PTHR47053:SF1">
    <property type="entry name" value="MUREIN DD-ENDOPEPTIDASE MEPH-RELATED"/>
    <property type="match status" value="1"/>
</dbReference>
<feature type="chain" id="PRO_5045229262" evidence="5">
    <location>
        <begin position="27"/>
        <end position="230"/>
    </location>
</feature>
<accession>A0ABY7ACT9</accession>
<dbReference type="InterPro" id="IPR051202">
    <property type="entry name" value="Peptidase_C40"/>
</dbReference>
<keyword evidence="2" id="KW-0645">Protease</keyword>
<dbReference type="PROSITE" id="PS51935">
    <property type="entry name" value="NLPC_P60"/>
    <property type="match status" value="1"/>
</dbReference>
<evidence type="ECO:0000256" key="1">
    <source>
        <dbReference type="ARBA" id="ARBA00007074"/>
    </source>
</evidence>
<proteinExistence type="inferred from homology"/>
<dbReference type="InterPro" id="IPR000064">
    <property type="entry name" value="NLP_P60_dom"/>
</dbReference>
<evidence type="ECO:0000256" key="2">
    <source>
        <dbReference type="ARBA" id="ARBA00022670"/>
    </source>
</evidence>
<comment type="similarity">
    <text evidence="1">Belongs to the peptidase C40 family.</text>
</comment>
<evidence type="ECO:0000256" key="5">
    <source>
        <dbReference type="SAM" id="SignalP"/>
    </source>
</evidence>
<keyword evidence="4" id="KW-0788">Thiol protease</keyword>
<evidence type="ECO:0000256" key="3">
    <source>
        <dbReference type="ARBA" id="ARBA00022801"/>
    </source>
</evidence>
<dbReference type="PANTHER" id="PTHR47053">
    <property type="entry name" value="MUREIN DD-ENDOPEPTIDASE MEPH-RELATED"/>
    <property type="match status" value="1"/>
</dbReference>
<feature type="signal peptide" evidence="5">
    <location>
        <begin position="1"/>
        <end position="26"/>
    </location>
</feature>
<keyword evidence="8" id="KW-1185">Reference proteome</keyword>